<accession>A0AAN6DYY3</accession>
<proteinExistence type="predicted"/>
<dbReference type="Gene3D" id="3.50.50.60">
    <property type="entry name" value="FAD/NAD(P)-binding domain"/>
    <property type="match status" value="1"/>
</dbReference>
<dbReference type="PRINTS" id="PR00419">
    <property type="entry name" value="ADXRDTASE"/>
</dbReference>
<dbReference type="GO" id="GO:0050660">
    <property type="term" value="F:flavin adenine dinucleotide binding"/>
    <property type="evidence" value="ECO:0007669"/>
    <property type="project" value="TreeGrafter"/>
</dbReference>
<evidence type="ECO:0000259" key="1">
    <source>
        <dbReference type="Pfam" id="PF01593"/>
    </source>
</evidence>
<evidence type="ECO:0000313" key="3">
    <source>
        <dbReference type="Proteomes" id="UP001203852"/>
    </source>
</evidence>
<dbReference type="InterPro" id="IPR036188">
    <property type="entry name" value="FAD/NAD-bd_sf"/>
</dbReference>
<organism evidence="2 3">
    <name type="scientific">Exophiala viscosa</name>
    <dbReference type="NCBI Taxonomy" id="2486360"/>
    <lineage>
        <taxon>Eukaryota</taxon>
        <taxon>Fungi</taxon>
        <taxon>Dikarya</taxon>
        <taxon>Ascomycota</taxon>
        <taxon>Pezizomycotina</taxon>
        <taxon>Eurotiomycetes</taxon>
        <taxon>Chaetothyriomycetidae</taxon>
        <taxon>Chaetothyriales</taxon>
        <taxon>Herpotrichiellaceae</taxon>
        <taxon>Exophiala</taxon>
    </lineage>
</organism>
<dbReference type="GO" id="GO:0016491">
    <property type="term" value="F:oxidoreductase activity"/>
    <property type="evidence" value="ECO:0007669"/>
    <property type="project" value="InterPro"/>
</dbReference>
<dbReference type="SUPFAM" id="SSF54373">
    <property type="entry name" value="FAD-linked reductases, C-terminal domain"/>
    <property type="match status" value="1"/>
</dbReference>
<dbReference type="GO" id="GO:0003682">
    <property type="term" value="F:chromatin binding"/>
    <property type="evidence" value="ECO:0007669"/>
    <property type="project" value="TreeGrafter"/>
</dbReference>
<dbReference type="Gene3D" id="3.90.660.10">
    <property type="match status" value="1"/>
</dbReference>
<keyword evidence="3" id="KW-1185">Reference proteome</keyword>
<dbReference type="GO" id="GO:0006338">
    <property type="term" value="P:chromatin remodeling"/>
    <property type="evidence" value="ECO:0007669"/>
    <property type="project" value="TreeGrafter"/>
</dbReference>
<dbReference type="AlphaFoldDB" id="A0AAN6DYY3"/>
<protein>
    <recommendedName>
        <fullName evidence="1">Amine oxidase domain-containing protein</fullName>
    </recommendedName>
</protein>
<dbReference type="PANTHER" id="PTHR10742:SF414">
    <property type="entry name" value="CONTAINING AMINE OXIDASE, PUTATIVE (AFU_ORTHOLOGUE AFUA_3G12150)-RELATED"/>
    <property type="match status" value="1"/>
</dbReference>
<reference evidence="2" key="1">
    <citation type="journal article" date="2022" name="bioRxiv">
        <title>Deciphering the potential niche of two novel black yeast fungi from a biological soil crust based on their genomes, phenotypes, and melanin regulation.</title>
        <authorList>
            <consortium name="DOE Joint Genome Institute"/>
            <person name="Carr E.C."/>
            <person name="Barton Q."/>
            <person name="Grambo S."/>
            <person name="Sullivan M."/>
            <person name="Renfro C.M."/>
            <person name="Kuo A."/>
            <person name="Pangilinan J."/>
            <person name="Lipzen A."/>
            <person name="Keymanesh K."/>
            <person name="Savage E."/>
            <person name="Barry K."/>
            <person name="Grigoriev I.V."/>
            <person name="Riekhof W.R."/>
            <person name="Harris S.S."/>
        </authorList>
    </citation>
    <scope>NUCLEOTIDE SEQUENCE</scope>
    <source>
        <strain evidence="2">JF 03-4F</strain>
    </source>
</reference>
<dbReference type="SUPFAM" id="SSF51905">
    <property type="entry name" value="FAD/NAD(P)-binding domain"/>
    <property type="match status" value="1"/>
</dbReference>
<dbReference type="PANTHER" id="PTHR10742">
    <property type="entry name" value="FLAVIN MONOAMINE OXIDASE"/>
    <property type="match status" value="1"/>
</dbReference>
<dbReference type="EMBL" id="MU404353">
    <property type="protein sequence ID" value="KAI1614668.1"/>
    <property type="molecule type" value="Genomic_DNA"/>
</dbReference>
<name>A0AAN6DYY3_9EURO</name>
<feature type="domain" description="Amine oxidase" evidence="1">
    <location>
        <begin position="18"/>
        <end position="466"/>
    </location>
</feature>
<sequence>MPSDRLSKARVAIIGAGVSGLRCADVLLSAGATNVKVFEARDRIGGRVHQIRSSGHLVDLGANWIHSTNANPILQLAHETNTQLFWRPSTQATVGSDGKRRDAKTTATLRERFWAYIDKAHEYSAQHAANIDPETSLMEFIKVTATMEIGQDPDFLRDLLNEAQRYGQFIGNPTSTQSLKFLCMEDEPGGTDAFLANTYRDILGYMAKQVVEKNLVHFGTEIKHMSMETTGEDSSILVETLQGISETFDEVVISCIRMAIENLGYGRLEKLYLTFPTAWWLEKPQDPLATMEDPYPCFTHFHDNAYGKHPPGLPSNVVVISLAHLPDGFAQPTLLFYIHGPCGTKVVQSVETLEPHSDTYNKAIDGFAKPYYSRLANYSDHNSSCKPISHFCSSWQLDPLAGKGSYTNIQTGSTQARKDLETLRDGAGLGESTGLWFVGEHTAPAAYLATVTGAYLSGERVANRILKKWES</sequence>
<dbReference type="Pfam" id="PF01593">
    <property type="entry name" value="Amino_oxidase"/>
    <property type="match status" value="1"/>
</dbReference>
<dbReference type="Proteomes" id="UP001203852">
    <property type="component" value="Unassembled WGS sequence"/>
</dbReference>
<comment type="caution">
    <text evidence="2">The sequence shown here is derived from an EMBL/GenBank/DDBJ whole genome shotgun (WGS) entry which is preliminary data.</text>
</comment>
<evidence type="ECO:0000313" key="2">
    <source>
        <dbReference type="EMBL" id="KAI1614668.1"/>
    </source>
</evidence>
<dbReference type="InterPro" id="IPR002937">
    <property type="entry name" value="Amino_oxidase"/>
</dbReference>
<gene>
    <name evidence="2" type="ORF">EDD36DRAFT_418494</name>
</gene>
<dbReference type="InterPro" id="IPR050281">
    <property type="entry name" value="Flavin_monoamine_oxidase"/>
</dbReference>